<dbReference type="Pfam" id="PF02604">
    <property type="entry name" value="PhdYeFM_antitox"/>
    <property type="match status" value="1"/>
</dbReference>
<dbReference type="InterPro" id="IPR036165">
    <property type="entry name" value="YefM-like_sf"/>
</dbReference>
<dbReference type="NCBIfam" id="TIGR01552">
    <property type="entry name" value="phd_fam"/>
    <property type="match status" value="1"/>
</dbReference>
<proteinExistence type="inferred from homology"/>
<organism evidence="3 4">
    <name type="scientific">Arcobacter cloacae</name>
    <dbReference type="NCBI Taxonomy" id="1054034"/>
    <lineage>
        <taxon>Bacteria</taxon>
        <taxon>Pseudomonadati</taxon>
        <taxon>Campylobacterota</taxon>
        <taxon>Epsilonproteobacteria</taxon>
        <taxon>Campylobacterales</taxon>
        <taxon>Arcobacteraceae</taxon>
        <taxon>Arcobacter</taxon>
    </lineage>
</organism>
<dbReference type="InterPro" id="IPR006442">
    <property type="entry name" value="Antitoxin_Phd/YefM"/>
</dbReference>
<evidence type="ECO:0000256" key="2">
    <source>
        <dbReference type="RuleBase" id="RU362080"/>
    </source>
</evidence>
<name>A0A4Q0ZDQ9_9BACT</name>
<evidence type="ECO:0000256" key="1">
    <source>
        <dbReference type="ARBA" id="ARBA00009981"/>
    </source>
</evidence>
<comment type="function">
    <text evidence="2">Antitoxin component of a type II toxin-antitoxin (TA) system.</text>
</comment>
<evidence type="ECO:0000313" key="4">
    <source>
        <dbReference type="Proteomes" id="UP000290870"/>
    </source>
</evidence>
<evidence type="ECO:0000313" key="3">
    <source>
        <dbReference type="EMBL" id="RXJ84513.1"/>
    </source>
</evidence>
<dbReference type="InterPro" id="IPR051405">
    <property type="entry name" value="phD/YefM_antitoxin"/>
</dbReference>
<gene>
    <name evidence="3" type="ORF">CRU90_06510</name>
</gene>
<dbReference type="EMBL" id="PDJZ01000005">
    <property type="protein sequence ID" value="RXJ84513.1"/>
    <property type="molecule type" value="Genomic_DNA"/>
</dbReference>
<dbReference type="PANTHER" id="PTHR33713">
    <property type="entry name" value="ANTITOXIN YAFN-RELATED"/>
    <property type="match status" value="1"/>
</dbReference>
<protein>
    <recommendedName>
        <fullName evidence="2">Antitoxin</fullName>
    </recommendedName>
</protein>
<dbReference type="AlphaFoldDB" id="A0A4Q0ZDQ9"/>
<dbReference type="Gene3D" id="3.40.1620.10">
    <property type="entry name" value="YefM-like domain"/>
    <property type="match status" value="1"/>
</dbReference>
<accession>A0A4Q0ZDQ9</accession>
<reference evidence="3 4" key="1">
    <citation type="submission" date="2017-10" db="EMBL/GenBank/DDBJ databases">
        <title>Genomics of the genus Arcobacter.</title>
        <authorList>
            <person name="Perez-Cataluna A."/>
            <person name="Figueras M.J."/>
        </authorList>
    </citation>
    <scope>NUCLEOTIDE SEQUENCE [LARGE SCALE GENOMIC DNA]</scope>
    <source>
        <strain evidence="3 4">F26</strain>
    </source>
</reference>
<dbReference type="OrthoDB" id="9802003at2"/>
<sequence>MQAVFYSQARNNLRELINKVCNDFDEYIITTKDDKSAVLISYEEYSSMKETMYLLSSKNNRDRLNNAIEQIDKLEFIKKDINL</sequence>
<dbReference type="SUPFAM" id="SSF143120">
    <property type="entry name" value="YefM-like"/>
    <property type="match status" value="1"/>
</dbReference>
<dbReference type="Proteomes" id="UP000290870">
    <property type="component" value="Unassembled WGS sequence"/>
</dbReference>
<dbReference type="RefSeq" id="WP_128986470.1">
    <property type="nucleotide sequence ID" value="NZ_PDJZ01000005.1"/>
</dbReference>
<dbReference type="PANTHER" id="PTHR33713:SF6">
    <property type="entry name" value="ANTITOXIN YEFM"/>
    <property type="match status" value="1"/>
</dbReference>
<dbReference type="Gene3D" id="6.10.250.330">
    <property type="match status" value="1"/>
</dbReference>
<comment type="caution">
    <text evidence="3">The sequence shown here is derived from an EMBL/GenBank/DDBJ whole genome shotgun (WGS) entry which is preliminary data.</text>
</comment>
<comment type="similarity">
    <text evidence="1 2">Belongs to the phD/YefM antitoxin family.</text>
</comment>